<evidence type="ECO:0000313" key="1">
    <source>
        <dbReference type="Ensembl" id="ENSOARP00020063766.1"/>
    </source>
</evidence>
<reference evidence="1" key="2">
    <citation type="submission" date="2025-08" db="UniProtKB">
        <authorList>
            <consortium name="Ensembl"/>
        </authorList>
    </citation>
    <scope>IDENTIFICATION</scope>
</reference>
<gene>
    <name evidence="1" type="primary">KBTBD3</name>
</gene>
<reference evidence="1" key="1">
    <citation type="submission" date="2020-11" db="EMBL/GenBank/DDBJ databases">
        <authorList>
            <person name="Davenport K.M."/>
            <person name="Bickhart D.M."/>
            <person name="Smith T.P.L."/>
            <person name="Murdoch B.M."/>
            <person name="Rosen B.D."/>
        </authorList>
    </citation>
    <scope>NUCLEOTIDE SEQUENCE [LARGE SCALE GENOMIC DNA]</scope>
    <source>
        <strain evidence="1">OAR_USU_Benz2616</strain>
    </source>
</reference>
<name>A0AC11EV21_SHEEP</name>
<organism evidence="1">
    <name type="scientific">Ovis aries</name>
    <name type="common">Sheep</name>
    <dbReference type="NCBI Taxonomy" id="9940"/>
    <lineage>
        <taxon>Eukaryota</taxon>
        <taxon>Metazoa</taxon>
        <taxon>Chordata</taxon>
        <taxon>Craniata</taxon>
        <taxon>Vertebrata</taxon>
        <taxon>Euteleostomi</taxon>
        <taxon>Mammalia</taxon>
        <taxon>Eutheria</taxon>
        <taxon>Laurasiatheria</taxon>
        <taxon>Artiodactyla</taxon>
        <taxon>Ruminantia</taxon>
        <taxon>Pecora</taxon>
        <taxon>Bovidae</taxon>
        <taxon>Caprinae</taxon>
        <taxon>Ovis</taxon>
    </lineage>
</organism>
<accession>A0AC11EV21</accession>
<reference evidence="1" key="3">
    <citation type="submission" date="2025-09" db="UniProtKB">
        <authorList>
            <consortium name="Ensembl"/>
        </authorList>
    </citation>
    <scope>IDENTIFICATION</scope>
</reference>
<dbReference type="Ensembl" id="ENSOART00020050815.1">
    <property type="protein sequence ID" value="ENSOARP00020063766.1"/>
    <property type="gene ID" value="ENSOARG00020012182.2"/>
</dbReference>
<protein>
    <submittedName>
        <fullName evidence="1">Kelch repeat and BTB domain containing 3</fullName>
    </submittedName>
</protein>
<sequence>MDNSYDFNQKGSCNGIPSEKKNNFLVSEDHGQKILSILQNFREQNIFYDFKIIMKDEIIPCHRCVLAACSDFFRYFYLVCLSLRFYDTSN</sequence>
<proteinExistence type="predicted"/>